<comment type="caution">
    <text evidence="2">The sequence shown here is derived from an EMBL/GenBank/DDBJ whole genome shotgun (WGS) entry which is preliminary data.</text>
</comment>
<name>I2GM42_9BACT</name>
<proteinExistence type="predicted"/>
<dbReference type="AlphaFoldDB" id="I2GM42"/>
<dbReference type="InterPro" id="IPR000253">
    <property type="entry name" value="FHA_dom"/>
</dbReference>
<gene>
    <name evidence="2" type="ORF">BN8_04194</name>
</gene>
<evidence type="ECO:0000259" key="1">
    <source>
        <dbReference type="PROSITE" id="PS50006"/>
    </source>
</evidence>
<dbReference type="Gene3D" id="2.60.200.20">
    <property type="match status" value="1"/>
</dbReference>
<dbReference type="SUPFAM" id="SSF49879">
    <property type="entry name" value="SMAD/FHA domain"/>
    <property type="match status" value="1"/>
</dbReference>
<dbReference type="STRING" id="1185876.BN8_04194"/>
<reference evidence="2 3" key="1">
    <citation type="journal article" date="2012" name="J. Bacteriol.">
        <title>Genome Sequence of the Filamentous Bacterium Fibrisoma limi BUZ 3T.</title>
        <authorList>
            <person name="Filippini M."/>
            <person name="Qi W."/>
            <person name="Jaenicke S."/>
            <person name="Goesmann A."/>
            <person name="Smits T.H."/>
            <person name="Bagheri H.C."/>
        </authorList>
    </citation>
    <scope>NUCLEOTIDE SEQUENCE [LARGE SCALE GENOMIC DNA]</scope>
    <source>
        <strain evidence="3">BUZ 3T</strain>
    </source>
</reference>
<protein>
    <recommendedName>
        <fullName evidence="1">FHA domain-containing protein</fullName>
    </recommendedName>
</protein>
<dbReference type="eggNOG" id="COG1716">
    <property type="taxonomic scope" value="Bacteria"/>
</dbReference>
<dbReference type="InterPro" id="IPR008984">
    <property type="entry name" value="SMAD_FHA_dom_sf"/>
</dbReference>
<feature type="domain" description="FHA" evidence="1">
    <location>
        <begin position="27"/>
        <end position="95"/>
    </location>
</feature>
<dbReference type="CDD" id="cd00060">
    <property type="entry name" value="FHA"/>
    <property type="match status" value="1"/>
</dbReference>
<organism evidence="2 3">
    <name type="scientific">Fibrisoma limi BUZ 3</name>
    <dbReference type="NCBI Taxonomy" id="1185876"/>
    <lineage>
        <taxon>Bacteria</taxon>
        <taxon>Pseudomonadati</taxon>
        <taxon>Bacteroidota</taxon>
        <taxon>Cytophagia</taxon>
        <taxon>Cytophagales</taxon>
        <taxon>Spirosomataceae</taxon>
        <taxon>Fibrisoma</taxon>
    </lineage>
</organism>
<evidence type="ECO:0000313" key="2">
    <source>
        <dbReference type="EMBL" id="CCH54968.1"/>
    </source>
</evidence>
<evidence type="ECO:0000313" key="3">
    <source>
        <dbReference type="Proteomes" id="UP000009309"/>
    </source>
</evidence>
<sequence length="151" mass="16925">MPAELGWLIVKDEHTATQTFSLRLGINTVGRMSNVSPSDHMVKTDDKYMSRPHCTIEVRINKQGGINYILQDGAVRPDGTWKVSTNGTYLNGEEARLGEFDRIYLNDGDTVQIGVTKLVLKTLQLAESLQKAYRQVEDMDYGRTVIGFTTV</sequence>
<dbReference type="Pfam" id="PF00498">
    <property type="entry name" value="FHA"/>
    <property type="match status" value="1"/>
</dbReference>
<accession>I2GM42</accession>
<dbReference type="Proteomes" id="UP000009309">
    <property type="component" value="Unassembled WGS sequence"/>
</dbReference>
<dbReference type="PROSITE" id="PS50006">
    <property type="entry name" value="FHA_DOMAIN"/>
    <property type="match status" value="1"/>
</dbReference>
<keyword evidence="3" id="KW-1185">Reference proteome</keyword>
<dbReference type="EMBL" id="CAIT01000007">
    <property type="protein sequence ID" value="CCH54968.1"/>
    <property type="molecule type" value="Genomic_DNA"/>
</dbReference>